<keyword evidence="4" id="KW-0804">Transcription</keyword>
<reference evidence="8" key="1">
    <citation type="journal article" date="2021" name="Nat. Commun.">
        <title>Genetic determinants of endophytism in the Arabidopsis root mycobiome.</title>
        <authorList>
            <person name="Mesny F."/>
            <person name="Miyauchi S."/>
            <person name="Thiergart T."/>
            <person name="Pickel B."/>
            <person name="Atanasova L."/>
            <person name="Karlsson M."/>
            <person name="Huettel B."/>
            <person name="Barry K.W."/>
            <person name="Haridas S."/>
            <person name="Chen C."/>
            <person name="Bauer D."/>
            <person name="Andreopoulos W."/>
            <person name="Pangilinan J."/>
            <person name="LaButti K."/>
            <person name="Riley R."/>
            <person name="Lipzen A."/>
            <person name="Clum A."/>
            <person name="Drula E."/>
            <person name="Henrissat B."/>
            <person name="Kohler A."/>
            <person name="Grigoriev I.V."/>
            <person name="Martin F.M."/>
            <person name="Hacquard S."/>
        </authorList>
    </citation>
    <scope>NUCLEOTIDE SEQUENCE</scope>
    <source>
        <strain evidence="8">MPI-SDFR-AT-0068</strain>
    </source>
</reference>
<sequence length="612" mass="68077">MHAKFAGRSSMTDDATPSSNSFLRERKVRCDRTLPKCRRCDRLNQTCVYSAVSNRRPRDGQIKELQARLAKTEAQLALNTPQSIPDMSSLQSLHSQLPTISGAHASLPVYATQPAATSSLDLERNRNITPMVDLPANSSSIFDIDLFNVEADSNILFDWPDTPLESIGNHPLNRLSPKSSTQSGAEQDISTAELTRLHRHYFESTYYSFPFLNQDRFVAESKGDDSGIKAIIYAVALAGCAHPSTQQKQSTCYILARKYAEECEVNDDMKNLNFLQALLFIGRFEAMDGKLERSWMTLGRATMVSKLMGLPQMDRPGSSITGNLYGSGSNRPEADQVLLEELRRSFWALYILLSYVKTRTGWPCVLGGTEDFQINLPSPGLLRSDLVPLQMPFLADISIGPALEISSYAGCVLMVDLALRCFDHGQSTATAGFWDGYCALVKRTDDLFEILKQHLNAASIRSDPVAFSLYLNLRATEIFSHESAIARGTAQGLPPLMTCESQWRATAAAFQICTAVRLNLPSPGRVESDVMRLQAIFIAWPLTMALKAFHRELVRDEGLDSVNGVVASSRLLFSALGHIEESNGHWHRSVEHVERKLQEWEEKNSFKSLAQV</sequence>
<feature type="compositionally biased region" description="Polar residues" evidence="6">
    <location>
        <begin position="9"/>
        <end position="21"/>
    </location>
</feature>
<dbReference type="PANTHER" id="PTHR47338:SF10">
    <property type="entry name" value="TRANSCRIPTION FACTOR DOMAIN-CONTAINING PROTEIN-RELATED"/>
    <property type="match status" value="1"/>
</dbReference>
<comment type="caution">
    <text evidence="8">The sequence shown here is derived from an EMBL/GenBank/DDBJ whole genome shotgun (WGS) entry which is preliminary data.</text>
</comment>
<dbReference type="Gene3D" id="4.10.240.10">
    <property type="entry name" value="Zn(2)-C6 fungal-type DNA-binding domain"/>
    <property type="match status" value="1"/>
</dbReference>
<proteinExistence type="predicted"/>
<dbReference type="GO" id="GO:0003677">
    <property type="term" value="F:DNA binding"/>
    <property type="evidence" value="ECO:0007669"/>
    <property type="project" value="InterPro"/>
</dbReference>
<evidence type="ECO:0000256" key="3">
    <source>
        <dbReference type="ARBA" id="ARBA00023015"/>
    </source>
</evidence>
<dbReference type="GO" id="GO:0000981">
    <property type="term" value="F:DNA-binding transcription factor activity, RNA polymerase II-specific"/>
    <property type="evidence" value="ECO:0007669"/>
    <property type="project" value="InterPro"/>
</dbReference>
<dbReference type="InterPro" id="IPR001138">
    <property type="entry name" value="Zn2Cys6_DnaBD"/>
</dbReference>
<dbReference type="CDD" id="cd00067">
    <property type="entry name" value="GAL4"/>
    <property type="match status" value="1"/>
</dbReference>
<keyword evidence="3" id="KW-0805">Transcription regulation</keyword>
<feature type="region of interest" description="Disordered" evidence="6">
    <location>
        <begin position="1"/>
        <end position="21"/>
    </location>
</feature>
<feature type="region of interest" description="Disordered" evidence="6">
    <location>
        <begin position="168"/>
        <end position="188"/>
    </location>
</feature>
<gene>
    <name evidence="8" type="ORF">BKA59DRAFT_528343</name>
</gene>
<dbReference type="PROSITE" id="PS50048">
    <property type="entry name" value="ZN2_CY6_FUNGAL_2"/>
    <property type="match status" value="1"/>
</dbReference>
<evidence type="ECO:0000313" key="9">
    <source>
        <dbReference type="Proteomes" id="UP000813427"/>
    </source>
</evidence>
<evidence type="ECO:0000313" key="8">
    <source>
        <dbReference type="EMBL" id="KAH7246519.1"/>
    </source>
</evidence>
<evidence type="ECO:0000256" key="4">
    <source>
        <dbReference type="ARBA" id="ARBA00023163"/>
    </source>
</evidence>
<dbReference type="GO" id="GO:0006351">
    <property type="term" value="P:DNA-templated transcription"/>
    <property type="evidence" value="ECO:0007669"/>
    <property type="project" value="InterPro"/>
</dbReference>
<dbReference type="OrthoDB" id="4356994at2759"/>
<dbReference type="InterPro" id="IPR036864">
    <property type="entry name" value="Zn2-C6_fun-type_DNA-bd_sf"/>
</dbReference>
<feature type="compositionally biased region" description="Polar residues" evidence="6">
    <location>
        <begin position="176"/>
        <end position="188"/>
    </location>
</feature>
<dbReference type="SMART" id="SM00066">
    <property type="entry name" value="GAL4"/>
    <property type="match status" value="1"/>
</dbReference>
<dbReference type="Pfam" id="PF00172">
    <property type="entry name" value="Zn_clus"/>
    <property type="match status" value="1"/>
</dbReference>
<dbReference type="GO" id="GO:0008270">
    <property type="term" value="F:zinc ion binding"/>
    <property type="evidence" value="ECO:0007669"/>
    <property type="project" value="InterPro"/>
</dbReference>
<dbReference type="InterPro" id="IPR007219">
    <property type="entry name" value="XnlR_reg_dom"/>
</dbReference>
<dbReference type="EMBL" id="JAGPXF010000004">
    <property type="protein sequence ID" value="KAH7246519.1"/>
    <property type="molecule type" value="Genomic_DNA"/>
</dbReference>
<feature type="domain" description="Zn(2)-C6 fungal-type" evidence="7">
    <location>
        <begin position="24"/>
        <end position="49"/>
    </location>
</feature>
<dbReference type="SMART" id="SM00906">
    <property type="entry name" value="Fungal_trans"/>
    <property type="match status" value="1"/>
</dbReference>
<dbReference type="Pfam" id="PF04082">
    <property type="entry name" value="Fungal_trans"/>
    <property type="match status" value="1"/>
</dbReference>
<evidence type="ECO:0000259" key="7">
    <source>
        <dbReference type="PROSITE" id="PS50048"/>
    </source>
</evidence>
<evidence type="ECO:0000256" key="1">
    <source>
        <dbReference type="ARBA" id="ARBA00004123"/>
    </source>
</evidence>
<dbReference type="SUPFAM" id="SSF57701">
    <property type="entry name" value="Zn2/Cys6 DNA-binding domain"/>
    <property type="match status" value="1"/>
</dbReference>
<comment type="subcellular location">
    <subcellularLocation>
        <location evidence="1">Nucleus</location>
    </subcellularLocation>
</comment>
<dbReference type="AlphaFoldDB" id="A0A8K0S297"/>
<keyword evidence="9" id="KW-1185">Reference proteome</keyword>
<keyword evidence="5" id="KW-0539">Nucleus</keyword>
<evidence type="ECO:0000256" key="6">
    <source>
        <dbReference type="SAM" id="MobiDB-lite"/>
    </source>
</evidence>
<dbReference type="InterPro" id="IPR050815">
    <property type="entry name" value="TF_fung"/>
</dbReference>
<protein>
    <recommendedName>
        <fullName evidence="7">Zn(2)-C6 fungal-type domain-containing protein</fullName>
    </recommendedName>
</protein>
<dbReference type="PANTHER" id="PTHR47338">
    <property type="entry name" value="ZN(II)2CYS6 TRANSCRIPTION FACTOR (EUROFUNG)-RELATED"/>
    <property type="match status" value="1"/>
</dbReference>
<evidence type="ECO:0000256" key="2">
    <source>
        <dbReference type="ARBA" id="ARBA00022723"/>
    </source>
</evidence>
<dbReference type="GO" id="GO:0005634">
    <property type="term" value="C:nucleus"/>
    <property type="evidence" value="ECO:0007669"/>
    <property type="project" value="UniProtKB-SubCell"/>
</dbReference>
<keyword evidence="2" id="KW-0479">Metal-binding</keyword>
<evidence type="ECO:0000256" key="5">
    <source>
        <dbReference type="ARBA" id="ARBA00023242"/>
    </source>
</evidence>
<accession>A0A8K0S297</accession>
<dbReference type="Proteomes" id="UP000813427">
    <property type="component" value="Unassembled WGS sequence"/>
</dbReference>
<organism evidence="8 9">
    <name type="scientific">Fusarium tricinctum</name>
    <dbReference type="NCBI Taxonomy" id="61284"/>
    <lineage>
        <taxon>Eukaryota</taxon>
        <taxon>Fungi</taxon>
        <taxon>Dikarya</taxon>
        <taxon>Ascomycota</taxon>
        <taxon>Pezizomycotina</taxon>
        <taxon>Sordariomycetes</taxon>
        <taxon>Hypocreomycetidae</taxon>
        <taxon>Hypocreales</taxon>
        <taxon>Nectriaceae</taxon>
        <taxon>Fusarium</taxon>
        <taxon>Fusarium tricinctum species complex</taxon>
    </lineage>
</organism>
<dbReference type="CDD" id="cd12148">
    <property type="entry name" value="fungal_TF_MHR"/>
    <property type="match status" value="1"/>
</dbReference>
<name>A0A8K0S297_9HYPO</name>